<feature type="transmembrane region" description="Helical" evidence="1">
    <location>
        <begin position="48"/>
        <end position="65"/>
    </location>
</feature>
<sequence>MIKLKEEQDWGFHTYIRGIILIGFMLLLIGLIANGKLGLFIAPKMKPFAYFAVVVFGVLGVTQFFRSTQKGQEEELACDCGVDHRPKGSSMKHFFVYLLFVIPILTGFISPEKSMDSSIADKRGVKYGSGLYTKPTTETADGKTVPTPKVDVDEYLKDPEAYIEKIEENIQEENPIQYVDVNDYYKEFASKLDNKDQINVTSENYLDVMSVVDIYLDRFLGKEMTTLGFVYREENMPEDQAVIARFAMNCCSADSAVYGTIVTGPDVKTWKKDTWYEISGTIDKTTFNRQKLPLIIVNKYKKVKEPKDPYVYPSSESLGIN</sequence>
<proteinExistence type="predicted"/>
<feature type="transmembrane region" description="Helical" evidence="1">
    <location>
        <begin position="94"/>
        <end position="111"/>
    </location>
</feature>
<comment type="caution">
    <text evidence="4">The sequence shown here is derived from an EMBL/GenBank/DDBJ whole genome shotgun (WGS) entry which is preliminary data.</text>
</comment>
<dbReference type="AlphaFoldDB" id="A0A235FEJ7"/>
<keyword evidence="5" id="KW-1185">Reference proteome</keyword>
<evidence type="ECO:0000313" key="4">
    <source>
        <dbReference type="EMBL" id="OYD59423.1"/>
    </source>
</evidence>
<dbReference type="OrthoDB" id="9770408at2"/>
<keyword evidence="1" id="KW-0472">Membrane</keyword>
<feature type="domain" description="DUF1980" evidence="3">
    <location>
        <begin position="181"/>
        <end position="313"/>
    </location>
</feature>
<organism evidence="4 5">
    <name type="scientific">Fictibacillus aquaticus</name>
    <dbReference type="NCBI Taxonomy" id="2021314"/>
    <lineage>
        <taxon>Bacteria</taxon>
        <taxon>Bacillati</taxon>
        <taxon>Bacillota</taxon>
        <taxon>Bacilli</taxon>
        <taxon>Bacillales</taxon>
        <taxon>Fictibacillaceae</taxon>
        <taxon>Fictibacillus</taxon>
    </lineage>
</organism>
<dbReference type="InterPro" id="IPR048447">
    <property type="entry name" value="DUF1980_C"/>
</dbReference>
<evidence type="ECO:0000256" key="1">
    <source>
        <dbReference type="SAM" id="Phobius"/>
    </source>
</evidence>
<name>A0A235FEJ7_9BACL</name>
<dbReference type="InterPro" id="IPR052955">
    <property type="entry name" value="UPF0703_membrane_permease"/>
</dbReference>
<dbReference type="PANTHER" id="PTHR40047:SF1">
    <property type="entry name" value="UPF0703 PROTEIN YCGQ"/>
    <property type="match status" value="1"/>
</dbReference>
<accession>A0A235FEJ7</accession>
<feature type="domain" description="DUF1980" evidence="2">
    <location>
        <begin position="16"/>
        <end position="125"/>
    </location>
</feature>
<dbReference type="RefSeq" id="WP_094251384.1">
    <property type="nucleotide sequence ID" value="NZ_JBHLXL010000001.1"/>
</dbReference>
<keyword evidence="1" id="KW-0812">Transmembrane</keyword>
<feature type="transmembrane region" description="Helical" evidence="1">
    <location>
        <begin position="12"/>
        <end position="33"/>
    </location>
</feature>
<dbReference type="Pfam" id="PF09323">
    <property type="entry name" value="DUF1980"/>
    <property type="match status" value="1"/>
</dbReference>
<dbReference type="Pfam" id="PF21537">
    <property type="entry name" value="DUF1980_C"/>
    <property type="match status" value="1"/>
</dbReference>
<dbReference type="NCBIfam" id="TIGR03943">
    <property type="entry name" value="TIGR03943 family putative permease subunit"/>
    <property type="match status" value="1"/>
</dbReference>
<dbReference type="EMBL" id="NOII01000001">
    <property type="protein sequence ID" value="OYD59423.1"/>
    <property type="molecule type" value="Genomic_DNA"/>
</dbReference>
<keyword evidence="1" id="KW-1133">Transmembrane helix</keyword>
<evidence type="ECO:0000259" key="2">
    <source>
        <dbReference type="Pfam" id="PF09323"/>
    </source>
</evidence>
<dbReference type="PANTHER" id="PTHR40047">
    <property type="entry name" value="UPF0703 PROTEIN YCGQ"/>
    <property type="match status" value="1"/>
</dbReference>
<evidence type="ECO:0000313" key="5">
    <source>
        <dbReference type="Proteomes" id="UP000215059"/>
    </source>
</evidence>
<gene>
    <name evidence="4" type="ORF">CGZ90_05920</name>
</gene>
<dbReference type="InterPro" id="IPR015402">
    <property type="entry name" value="DUF1980"/>
</dbReference>
<dbReference type="Proteomes" id="UP000215059">
    <property type="component" value="Unassembled WGS sequence"/>
</dbReference>
<dbReference type="InterPro" id="IPR048493">
    <property type="entry name" value="DUF1980_N"/>
</dbReference>
<reference evidence="4 5" key="1">
    <citation type="submission" date="2017-07" db="EMBL/GenBank/DDBJ databases">
        <title>Fictibacillus sp. nov. GDSW-R2A3 Genome sequencing and assembly.</title>
        <authorList>
            <person name="Mayilraj S."/>
        </authorList>
    </citation>
    <scope>NUCLEOTIDE SEQUENCE [LARGE SCALE GENOMIC DNA]</scope>
    <source>
        <strain evidence="4 5">GDSW-R2A3</strain>
    </source>
</reference>
<protein>
    <submittedName>
        <fullName evidence="4">TIGR03943 family protein</fullName>
    </submittedName>
</protein>
<evidence type="ECO:0000259" key="3">
    <source>
        <dbReference type="Pfam" id="PF21537"/>
    </source>
</evidence>